<keyword evidence="16" id="KW-1185">Reference proteome</keyword>
<dbReference type="GO" id="GO:0000139">
    <property type="term" value="C:Golgi membrane"/>
    <property type="evidence" value="ECO:0007669"/>
    <property type="project" value="UniProtKB-SubCell"/>
</dbReference>
<dbReference type="InterPro" id="IPR004316">
    <property type="entry name" value="SWEET_rpt"/>
</dbReference>
<keyword evidence="12 14" id="KW-0472">Membrane</keyword>
<feature type="transmembrane region" description="Helical" evidence="14">
    <location>
        <begin position="110"/>
        <end position="128"/>
    </location>
</feature>
<keyword evidence="8 14" id="KW-0812">Transmembrane</keyword>
<feature type="transmembrane region" description="Helical" evidence="14">
    <location>
        <begin position="52"/>
        <end position="72"/>
    </location>
</feature>
<feature type="region of interest" description="Disordered" evidence="13">
    <location>
        <begin position="231"/>
        <end position="254"/>
    </location>
</feature>
<evidence type="ECO:0000256" key="4">
    <source>
        <dbReference type="ARBA" id="ARBA00021741"/>
    </source>
</evidence>
<feature type="compositionally biased region" description="Basic residues" evidence="13">
    <location>
        <begin position="244"/>
        <end position="254"/>
    </location>
</feature>
<dbReference type="FunFam" id="1.20.1280.290:FF:000004">
    <property type="entry name" value="Sugar transporter SWEET"/>
    <property type="match status" value="1"/>
</dbReference>
<evidence type="ECO:0000256" key="6">
    <source>
        <dbReference type="ARBA" id="ARBA00022475"/>
    </source>
</evidence>
<keyword evidence="6" id="KW-1003">Cell membrane</keyword>
<feature type="transmembrane region" description="Helical" evidence="14">
    <location>
        <begin position="165"/>
        <end position="188"/>
    </location>
</feature>
<accession>K3WSB2</accession>
<dbReference type="OMA" id="CFVCNDI"/>
<reference evidence="16" key="1">
    <citation type="journal article" date="2010" name="Genome Biol.">
        <title>Genome sequence of the necrotrophic plant pathogen Pythium ultimum reveals original pathogenicity mechanisms and effector repertoire.</title>
        <authorList>
            <person name="Levesque C.A."/>
            <person name="Brouwer H."/>
            <person name="Cano L."/>
            <person name="Hamilton J.P."/>
            <person name="Holt C."/>
            <person name="Huitema E."/>
            <person name="Raffaele S."/>
            <person name="Robideau G.P."/>
            <person name="Thines M."/>
            <person name="Win J."/>
            <person name="Zerillo M.M."/>
            <person name="Beakes G.W."/>
            <person name="Boore J.L."/>
            <person name="Busam D."/>
            <person name="Dumas B."/>
            <person name="Ferriera S."/>
            <person name="Fuerstenberg S.I."/>
            <person name="Gachon C.M."/>
            <person name="Gaulin E."/>
            <person name="Govers F."/>
            <person name="Grenville-Briggs L."/>
            <person name="Horner N."/>
            <person name="Hostetler J."/>
            <person name="Jiang R.H."/>
            <person name="Johnson J."/>
            <person name="Krajaejun T."/>
            <person name="Lin H."/>
            <person name="Meijer H.J."/>
            <person name="Moore B."/>
            <person name="Morris P."/>
            <person name="Phuntmart V."/>
            <person name="Puiu D."/>
            <person name="Shetty J."/>
            <person name="Stajich J.E."/>
            <person name="Tripathy S."/>
            <person name="Wawra S."/>
            <person name="van West P."/>
            <person name="Whitty B.R."/>
            <person name="Coutinho P.M."/>
            <person name="Henrissat B."/>
            <person name="Martin F."/>
            <person name="Thomas P.D."/>
            <person name="Tyler B.M."/>
            <person name="De Vries R.P."/>
            <person name="Kamoun S."/>
            <person name="Yandell M."/>
            <person name="Tisserat N."/>
            <person name="Buell C.R."/>
        </authorList>
    </citation>
    <scope>NUCLEOTIDE SEQUENCE</scope>
    <source>
        <strain evidence="16">DAOM:BR144</strain>
    </source>
</reference>
<dbReference type="PANTHER" id="PTHR10791">
    <property type="entry name" value="RAG1-ACTIVATING PROTEIN 1"/>
    <property type="match status" value="1"/>
</dbReference>
<keyword evidence="5" id="KW-0813">Transport</keyword>
<dbReference type="STRING" id="431595.K3WSB2"/>
<organism evidence="15 16">
    <name type="scientific">Globisporangium ultimum (strain ATCC 200006 / CBS 805.95 / DAOM BR144)</name>
    <name type="common">Pythium ultimum</name>
    <dbReference type="NCBI Taxonomy" id="431595"/>
    <lineage>
        <taxon>Eukaryota</taxon>
        <taxon>Sar</taxon>
        <taxon>Stramenopiles</taxon>
        <taxon>Oomycota</taxon>
        <taxon>Peronosporomycetes</taxon>
        <taxon>Pythiales</taxon>
        <taxon>Pythiaceae</taxon>
        <taxon>Globisporangium</taxon>
    </lineage>
</organism>
<name>K3WSB2_GLOUD</name>
<comment type="subcellular location">
    <subcellularLocation>
        <location evidence="1">Cell membrane</location>
        <topology evidence="1">Multi-pass membrane protein</topology>
    </subcellularLocation>
    <subcellularLocation>
        <location evidence="2">Golgi apparatus membrane</location>
        <topology evidence="2">Multi-pass membrane protein</topology>
    </subcellularLocation>
</comment>
<proteinExistence type="inferred from homology"/>
<sequence>MSWQSMENMMYMSYFLATKSVPVVAASVSVIFAVSPLQTVKTIQQAKSTLQFSFAPFFFYFIQSVIYTLYAFVTSNLIMGATALLGSFMGSYYVYVYYKHAGDKTQPFRMLTYSLIFIVLLSLAVSHSPEESQLIIGVPGNILSILTASSPLLQVRTILRRKDASCLPFGMSVMTVVAGGVWMVYGIMLQDNLIIYPNLFALTMGIIQVSLIIMYPGGAKAAAFAAATTASPTVSKAPLSPPPSKRKAKSTHEV</sequence>
<protein>
    <recommendedName>
        <fullName evidence="4">Sugar transporter SWEET1</fullName>
    </recommendedName>
</protein>
<dbReference type="Pfam" id="PF03083">
    <property type="entry name" value="MtN3_slv"/>
    <property type="match status" value="2"/>
</dbReference>
<feature type="transmembrane region" description="Helical" evidence="14">
    <location>
        <begin position="78"/>
        <end position="98"/>
    </location>
</feature>
<evidence type="ECO:0000313" key="16">
    <source>
        <dbReference type="Proteomes" id="UP000019132"/>
    </source>
</evidence>
<evidence type="ECO:0000256" key="5">
    <source>
        <dbReference type="ARBA" id="ARBA00022448"/>
    </source>
</evidence>
<comment type="similarity">
    <text evidence="3">Belongs to the SWEET sugar transporter family.</text>
</comment>
<evidence type="ECO:0000256" key="1">
    <source>
        <dbReference type="ARBA" id="ARBA00004651"/>
    </source>
</evidence>
<feature type="transmembrane region" description="Helical" evidence="14">
    <location>
        <begin position="194"/>
        <end position="215"/>
    </location>
</feature>
<dbReference type="Gene3D" id="1.20.1280.290">
    <property type="match status" value="2"/>
</dbReference>
<evidence type="ECO:0000256" key="13">
    <source>
        <dbReference type="SAM" id="MobiDB-lite"/>
    </source>
</evidence>
<dbReference type="AlphaFoldDB" id="K3WSB2"/>
<keyword evidence="11" id="KW-0333">Golgi apparatus</keyword>
<reference evidence="16" key="2">
    <citation type="submission" date="2010-04" db="EMBL/GenBank/DDBJ databases">
        <authorList>
            <person name="Buell R."/>
            <person name="Hamilton J."/>
            <person name="Hostetler J."/>
        </authorList>
    </citation>
    <scope>NUCLEOTIDE SEQUENCE [LARGE SCALE GENOMIC DNA]</scope>
    <source>
        <strain evidence="16">DAOM:BR144</strain>
    </source>
</reference>
<evidence type="ECO:0000256" key="12">
    <source>
        <dbReference type="ARBA" id="ARBA00023136"/>
    </source>
</evidence>
<evidence type="ECO:0000256" key="9">
    <source>
        <dbReference type="ARBA" id="ARBA00022737"/>
    </source>
</evidence>
<evidence type="ECO:0000313" key="15">
    <source>
        <dbReference type="EnsemblProtists" id="PYU1_T007856"/>
    </source>
</evidence>
<keyword evidence="10 14" id="KW-1133">Transmembrane helix</keyword>
<dbReference type="HOGENOM" id="CLU_048643_3_3_1"/>
<dbReference type="GO" id="GO:0005886">
    <property type="term" value="C:plasma membrane"/>
    <property type="evidence" value="ECO:0007669"/>
    <property type="project" value="UniProtKB-SubCell"/>
</dbReference>
<evidence type="ECO:0000256" key="8">
    <source>
        <dbReference type="ARBA" id="ARBA00022692"/>
    </source>
</evidence>
<feature type="transmembrane region" description="Helical" evidence="14">
    <location>
        <begin position="134"/>
        <end position="153"/>
    </location>
</feature>
<dbReference type="InParanoid" id="K3WSB2"/>
<evidence type="ECO:0000256" key="14">
    <source>
        <dbReference type="SAM" id="Phobius"/>
    </source>
</evidence>
<evidence type="ECO:0000256" key="2">
    <source>
        <dbReference type="ARBA" id="ARBA00004653"/>
    </source>
</evidence>
<keyword evidence="7" id="KW-0762">Sugar transport</keyword>
<feature type="transmembrane region" description="Helical" evidence="14">
    <location>
        <begin position="20"/>
        <end position="40"/>
    </location>
</feature>
<reference evidence="15" key="3">
    <citation type="submission" date="2015-02" db="UniProtKB">
        <authorList>
            <consortium name="EnsemblProtists"/>
        </authorList>
    </citation>
    <scope>IDENTIFICATION</scope>
    <source>
        <strain evidence="15">DAOM BR144</strain>
    </source>
</reference>
<dbReference type="eggNOG" id="KOG1623">
    <property type="taxonomic scope" value="Eukaryota"/>
</dbReference>
<dbReference type="GO" id="GO:0051119">
    <property type="term" value="F:sugar transmembrane transporter activity"/>
    <property type="evidence" value="ECO:0007669"/>
    <property type="project" value="InterPro"/>
</dbReference>
<dbReference type="PANTHER" id="PTHR10791:SF30">
    <property type="entry name" value="SUGAR TRANSPORTER SWEET1"/>
    <property type="match status" value="1"/>
</dbReference>
<evidence type="ECO:0000256" key="3">
    <source>
        <dbReference type="ARBA" id="ARBA00007809"/>
    </source>
</evidence>
<dbReference type="Proteomes" id="UP000019132">
    <property type="component" value="Unassembled WGS sequence"/>
</dbReference>
<evidence type="ECO:0000256" key="7">
    <source>
        <dbReference type="ARBA" id="ARBA00022597"/>
    </source>
</evidence>
<evidence type="ECO:0000256" key="10">
    <source>
        <dbReference type="ARBA" id="ARBA00022989"/>
    </source>
</evidence>
<dbReference type="EnsemblProtists" id="PYU1_T007856">
    <property type="protein sequence ID" value="PYU1_T007856"/>
    <property type="gene ID" value="PYU1_G007840"/>
</dbReference>
<dbReference type="VEuPathDB" id="FungiDB:PYU1_G007840"/>
<dbReference type="EMBL" id="GL376617">
    <property type="status" value="NOT_ANNOTATED_CDS"/>
    <property type="molecule type" value="Genomic_DNA"/>
</dbReference>
<evidence type="ECO:0000256" key="11">
    <source>
        <dbReference type="ARBA" id="ARBA00023034"/>
    </source>
</evidence>
<keyword evidence="9" id="KW-0677">Repeat</keyword>
<dbReference type="InterPro" id="IPR047664">
    <property type="entry name" value="SWEET"/>
</dbReference>